<evidence type="ECO:0000313" key="5">
    <source>
        <dbReference type="EMBL" id="MED6209565.1"/>
    </source>
</evidence>
<dbReference type="EMBL" id="JASCZI010242097">
    <property type="protein sequence ID" value="MED6209565.1"/>
    <property type="molecule type" value="Genomic_DNA"/>
</dbReference>
<gene>
    <name evidence="5" type="ORF">PIB30_055943</name>
</gene>
<evidence type="ECO:0000313" key="6">
    <source>
        <dbReference type="Proteomes" id="UP001341840"/>
    </source>
</evidence>
<dbReference type="Pfam" id="PF02902">
    <property type="entry name" value="Peptidase_C48"/>
    <property type="match status" value="1"/>
</dbReference>
<keyword evidence="2" id="KW-0645">Protease</keyword>
<dbReference type="Gene3D" id="3.40.395.10">
    <property type="entry name" value="Adenoviral Proteinase, Chain A"/>
    <property type="match status" value="1"/>
</dbReference>
<evidence type="ECO:0000256" key="2">
    <source>
        <dbReference type="ARBA" id="ARBA00022670"/>
    </source>
</evidence>
<reference evidence="5 6" key="1">
    <citation type="journal article" date="2023" name="Plants (Basel)">
        <title>Bridging the Gap: Combining Genomics and Transcriptomics Approaches to Understand Stylosanthes scabra, an Orphan Legume from the Brazilian Caatinga.</title>
        <authorList>
            <person name="Ferreira-Neto J.R.C."/>
            <person name="da Silva M.D."/>
            <person name="Binneck E."/>
            <person name="de Melo N.F."/>
            <person name="da Silva R.H."/>
            <person name="de Melo A.L.T.M."/>
            <person name="Pandolfi V."/>
            <person name="Bustamante F.O."/>
            <person name="Brasileiro-Vidal A.C."/>
            <person name="Benko-Iseppon A.M."/>
        </authorList>
    </citation>
    <scope>NUCLEOTIDE SEQUENCE [LARGE SCALE GENOMIC DNA]</scope>
    <source>
        <tissue evidence="5">Leaves</tissue>
    </source>
</reference>
<proteinExistence type="inferred from homology"/>
<feature type="domain" description="Ubiquitin-like protease family profile" evidence="4">
    <location>
        <begin position="1"/>
        <end position="155"/>
    </location>
</feature>
<dbReference type="InterPro" id="IPR003653">
    <property type="entry name" value="Peptidase_C48_C"/>
</dbReference>
<evidence type="ECO:0000256" key="3">
    <source>
        <dbReference type="ARBA" id="ARBA00022801"/>
    </source>
</evidence>
<keyword evidence="3" id="KW-0378">Hydrolase</keyword>
<comment type="similarity">
    <text evidence="1">Belongs to the peptidase C48 family.</text>
</comment>
<keyword evidence="6" id="KW-1185">Reference proteome</keyword>
<comment type="caution">
    <text evidence="5">The sequence shown here is derived from an EMBL/GenBank/DDBJ whole genome shotgun (WGS) entry which is preliminary data.</text>
</comment>
<dbReference type="Proteomes" id="UP001341840">
    <property type="component" value="Unassembled WGS sequence"/>
</dbReference>
<evidence type="ECO:0000256" key="1">
    <source>
        <dbReference type="ARBA" id="ARBA00005234"/>
    </source>
</evidence>
<sequence>VMTLLAQMLSKNSSKYHWFLPTTMTEIAISQGAIPHHTVAYIREEFMGKADDVYMIYCPIFSDNHWILLLIDVLKERLIYLDSLKRACVRARRRRLCKRVADFLEELMDEARWYNDKSKQPLLLSDFRFMEPDVVEEDLGSNDSGMFVAQWMIMYHLWGTLDVEKVTNYSHMRLAVDMVLKDHNESKLAVIDKALEYWRFFAHAGGARP</sequence>
<organism evidence="5 6">
    <name type="scientific">Stylosanthes scabra</name>
    <dbReference type="NCBI Taxonomy" id="79078"/>
    <lineage>
        <taxon>Eukaryota</taxon>
        <taxon>Viridiplantae</taxon>
        <taxon>Streptophyta</taxon>
        <taxon>Embryophyta</taxon>
        <taxon>Tracheophyta</taxon>
        <taxon>Spermatophyta</taxon>
        <taxon>Magnoliopsida</taxon>
        <taxon>eudicotyledons</taxon>
        <taxon>Gunneridae</taxon>
        <taxon>Pentapetalae</taxon>
        <taxon>rosids</taxon>
        <taxon>fabids</taxon>
        <taxon>Fabales</taxon>
        <taxon>Fabaceae</taxon>
        <taxon>Papilionoideae</taxon>
        <taxon>50 kb inversion clade</taxon>
        <taxon>dalbergioids sensu lato</taxon>
        <taxon>Dalbergieae</taxon>
        <taxon>Pterocarpus clade</taxon>
        <taxon>Stylosanthes</taxon>
    </lineage>
</organism>
<protein>
    <recommendedName>
        <fullName evidence="4">Ubiquitin-like protease family profile domain-containing protein</fullName>
    </recommendedName>
</protein>
<dbReference type="PROSITE" id="PS50600">
    <property type="entry name" value="ULP_PROTEASE"/>
    <property type="match status" value="1"/>
</dbReference>
<name>A0ABU6YI26_9FABA</name>
<dbReference type="InterPro" id="IPR038765">
    <property type="entry name" value="Papain-like_cys_pep_sf"/>
</dbReference>
<dbReference type="SUPFAM" id="SSF54001">
    <property type="entry name" value="Cysteine proteinases"/>
    <property type="match status" value="1"/>
</dbReference>
<evidence type="ECO:0000259" key="4">
    <source>
        <dbReference type="PROSITE" id="PS50600"/>
    </source>
</evidence>
<feature type="non-terminal residue" evidence="5">
    <location>
        <position position="1"/>
    </location>
</feature>
<accession>A0ABU6YI26</accession>